<evidence type="ECO:0000256" key="6">
    <source>
        <dbReference type="ARBA" id="ARBA00023065"/>
    </source>
</evidence>
<keyword evidence="7 8" id="KW-0472">Membrane</keyword>
<keyword evidence="4 8" id="KW-0812">Transmembrane</keyword>
<feature type="transmembrane region" description="Helical" evidence="8">
    <location>
        <begin position="7"/>
        <end position="26"/>
    </location>
</feature>
<gene>
    <name evidence="10" type="ORF">PGTUg99_004546</name>
</gene>
<comment type="subcellular location">
    <subcellularLocation>
        <location evidence="1">Endomembrane system</location>
        <topology evidence="1">Multi-pass membrane protein</topology>
    </subcellularLocation>
</comment>
<keyword evidence="3" id="KW-0813">Transport</keyword>
<dbReference type="Proteomes" id="UP000325313">
    <property type="component" value="Unassembled WGS sequence"/>
</dbReference>
<dbReference type="Pfam" id="PF01699">
    <property type="entry name" value="Na_Ca_ex"/>
    <property type="match status" value="1"/>
</dbReference>
<feature type="transmembrane region" description="Helical" evidence="8">
    <location>
        <begin position="32"/>
        <end position="53"/>
    </location>
</feature>
<sequence length="94" mass="10389">MAVAVGSSIQIALFVVPLLVILGWIMDKPLTLLFDPFESITLFLSVLIVNYTIQDGRANWIEGFILMCVYVIVAVAFFFYPSNAADITLGLKCN</sequence>
<comment type="similarity">
    <text evidence="2">Belongs to the Ca(2+):cation antiporter (CaCA) (TC 2.A.19) family.</text>
</comment>
<evidence type="ECO:0000313" key="11">
    <source>
        <dbReference type="Proteomes" id="UP000325313"/>
    </source>
</evidence>
<evidence type="ECO:0000256" key="7">
    <source>
        <dbReference type="ARBA" id="ARBA00023136"/>
    </source>
</evidence>
<keyword evidence="6" id="KW-0406">Ion transport</keyword>
<dbReference type="AlphaFoldDB" id="A0A5B0QYQ3"/>
<dbReference type="PANTHER" id="PTHR31503">
    <property type="entry name" value="VACUOLAR CALCIUM ION TRANSPORTER"/>
    <property type="match status" value="1"/>
</dbReference>
<dbReference type="GO" id="GO:0015369">
    <property type="term" value="F:calcium:proton antiporter activity"/>
    <property type="evidence" value="ECO:0007669"/>
    <property type="project" value="TreeGrafter"/>
</dbReference>
<evidence type="ECO:0000256" key="8">
    <source>
        <dbReference type="SAM" id="Phobius"/>
    </source>
</evidence>
<dbReference type="GO" id="GO:0000329">
    <property type="term" value="C:fungal-type vacuole membrane"/>
    <property type="evidence" value="ECO:0007669"/>
    <property type="project" value="TreeGrafter"/>
</dbReference>
<dbReference type="InterPro" id="IPR004837">
    <property type="entry name" value="NaCa_Exmemb"/>
</dbReference>
<feature type="transmembrane region" description="Helical" evidence="8">
    <location>
        <begin position="60"/>
        <end position="80"/>
    </location>
</feature>
<dbReference type="Gene3D" id="1.20.1420.30">
    <property type="entry name" value="NCX, central ion-binding region"/>
    <property type="match status" value="1"/>
</dbReference>
<keyword evidence="5 8" id="KW-1133">Transmembrane helix</keyword>
<dbReference type="InterPro" id="IPR004713">
    <property type="entry name" value="CaH_exchang"/>
</dbReference>
<name>A0A5B0QYQ3_PUCGR</name>
<evidence type="ECO:0000256" key="2">
    <source>
        <dbReference type="ARBA" id="ARBA00008170"/>
    </source>
</evidence>
<comment type="caution">
    <text evidence="10">The sequence shown here is derived from an EMBL/GenBank/DDBJ whole genome shotgun (WGS) entry which is preliminary data.</text>
</comment>
<accession>A0A5B0QYQ3</accession>
<evidence type="ECO:0000313" key="10">
    <source>
        <dbReference type="EMBL" id="KAA1118300.1"/>
    </source>
</evidence>
<protein>
    <recommendedName>
        <fullName evidence="9">Sodium/calcium exchanger membrane region domain-containing protein</fullName>
    </recommendedName>
</protein>
<dbReference type="GO" id="GO:0006874">
    <property type="term" value="P:intracellular calcium ion homeostasis"/>
    <property type="evidence" value="ECO:0007669"/>
    <property type="project" value="TreeGrafter"/>
</dbReference>
<dbReference type="GO" id="GO:0012505">
    <property type="term" value="C:endomembrane system"/>
    <property type="evidence" value="ECO:0007669"/>
    <property type="project" value="UniProtKB-SubCell"/>
</dbReference>
<dbReference type="EMBL" id="VDEP01000258">
    <property type="protein sequence ID" value="KAA1118300.1"/>
    <property type="molecule type" value="Genomic_DNA"/>
</dbReference>
<evidence type="ECO:0000256" key="1">
    <source>
        <dbReference type="ARBA" id="ARBA00004127"/>
    </source>
</evidence>
<dbReference type="PANTHER" id="PTHR31503:SF20">
    <property type="entry name" value="CA(2+)_H(+) EXCHANGER, PUTATIVE (EUROFUNG)-RELATED"/>
    <property type="match status" value="1"/>
</dbReference>
<proteinExistence type="inferred from homology"/>
<reference evidence="10 11" key="1">
    <citation type="submission" date="2019-05" db="EMBL/GenBank/DDBJ databases">
        <title>Emergence of the Ug99 lineage of the wheat stem rust pathogen through somatic hybridization.</title>
        <authorList>
            <person name="Li F."/>
            <person name="Upadhyaya N.M."/>
            <person name="Sperschneider J."/>
            <person name="Matny O."/>
            <person name="Nguyen-Phuc H."/>
            <person name="Mago R."/>
            <person name="Raley C."/>
            <person name="Miller M.E."/>
            <person name="Silverstein K.A.T."/>
            <person name="Henningsen E."/>
            <person name="Hirsch C.D."/>
            <person name="Visser B."/>
            <person name="Pretorius Z.A."/>
            <person name="Steffenson B.J."/>
            <person name="Schwessinger B."/>
            <person name="Dodds P.N."/>
            <person name="Figueroa M."/>
        </authorList>
    </citation>
    <scope>NUCLEOTIDE SEQUENCE [LARGE SCALE GENOMIC DNA]</scope>
    <source>
        <strain evidence="10 11">Ug99</strain>
    </source>
</reference>
<organism evidence="10 11">
    <name type="scientific">Puccinia graminis f. sp. tritici</name>
    <dbReference type="NCBI Taxonomy" id="56615"/>
    <lineage>
        <taxon>Eukaryota</taxon>
        <taxon>Fungi</taxon>
        <taxon>Dikarya</taxon>
        <taxon>Basidiomycota</taxon>
        <taxon>Pucciniomycotina</taxon>
        <taxon>Pucciniomycetes</taxon>
        <taxon>Pucciniales</taxon>
        <taxon>Pucciniaceae</taxon>
        <taxon>Puccinia</taxon>
    </lineage>
</organism>
<evidence type="ECO:0000256" key="5">
    <source>
        <dbReference type="ARBA" id="ARBA00022989"/>
    </source>
</evidence>
<evidence type="ECO:0000256" key="4">
    <source>
        <dbReference type="ARBA" id="ARBA00022692"/>
    </source>
</evidence>
<dbReference type="InterPro" id="IPR044880">
    <property type="entry name" value="NCX_ion-bd_dom_sf"/>
</dbReference>
<evidence type="ECO:0000259" key="9">
    <source>
        <dbReference type="Pfam" id="PF01699"/>
    </source>
</evidence>
<feature type="domain" description="Sodium/calcium exchanger membrane region" evidence="9">
    <location>
        <begin position="1"/>
        <end position="78"/>
    </location>
</feature>
<evidence type="ECO:0000256" key="3">
    <source>
        <dbReference type="ARBA" id="ARBA00022448"/>
    </source>
</evidence>